<dbReference type="RefSeq" id="WP_215116964.1">
    <property type="nucleotide sequence ID" value="NZ_CP075896.1"/>
</dbReference>
<dbReference type="NCBIfam" id="TIGR00377">
    <property type="entry name" value="ant_ant_sig"/>
    <property type="match status" value="1"/>
</dbReference>
<dbReference type="Gene3D" id="3.30.750.24">
    <property type="entry name" value="STAS domain"/>
    <property type="match status" value="1"/>
</dbReference>
<name>A0ABX8FKC1_9ACTN</name>
<dbReference type="PANTHER" id="PTHR33495:SF2">
    <property type="entry name" value="ANTI-SIGMA FACTOR ANTAGONIST TM_1081-RELATED"/>
    <property type="match status" value="1"/>
</dbReference>
<evidence type="ECO:0000259" key="3">
    <source>
        <dbReference type="PROSITE" id="PS50801"/>
    </source>
</evidence>
<proteinExistence type="inferred from homology"/>
<dbReference type="SUPFAM" id="SSF52091">
    <property type="entry name" value="SpoIIaa-like"/>
    <property type="match status" value="1"/>
</dbReference>
<evidence type="ECO:0000256" key="2">
    <source>
        <dbReference type="RuleBase" id="RU003749"/>
    </source>
</evidence>
<gene>
    <name evidence="4" type="ORF">KJK29_02610</name>
</gene>
<dbReference type="PROSITE" id="PS50801">
    <property type="entry name" value="STAS"/>
    <property type="match status" value="1"/>
</dbReference>
<evidence type="ECO:0000256" key="1">
    <source>
        <dbReference type="ARBA" id="ARBA00009013"/>
    </source>
</evidence>
<evidence type="ECO:0000313" key="4">
    <source>
        <dbReference type="EMBL" id="QWB21558.1"/>
    </source>
</evidence>
<dbReference type="InterPro" id="IPR003658">
    <property type="entry name" value="Anti-sigma_ant"/>
</dbReference>
<dbReference type="InterPro" id="IPR036513">
    <property type="entry name" value="STAS_dom_sf"/>
</dbReference>
<reference evidence="5" key="1">
    <citation type="submission" date="2021-05" db="EMBL/GenBank/DDBJ databases">
        <title>Direct Submission.</title>
        <authorList>
            <person name="Li K."/>
            <person name="Gao J."/>
        </authorList>
    </citation>
    <scope>NUCLEOTIDE SEQUENCE [LARGE SCALE GENOMIC DNA]</scope>
    <source>
        <strain evidence="5">MG62</strain>
    </source>
</reference>
<dbReference type="EMBL" id="CP075896">
    <property type="protein sequence ID" value="QWB21558.1"/>
    <property type="molecule type" value="Genomic_DNA"/>
</dbReference>
<dbReference type="InterPro" id="IPR002645">
    <property type="entry name" value="STAS_dom"/>
</dbReference>
<sequence>MVPLPGVRRSEDCGGWAVVVLTGEVDRALAPALREAVDALIVEDRARIVLDLEQVPFMDSSGLSALVYGARRAGALGGTLRLAAPRDQVRRLLELTGLSTAVEVFPGVRAACEAPCP</sequence>
<dbReference type="Proteomes" id="UP000679629">
    <property type="component" value="Chromosome"/>
</dbReference>
<dbReference type="Pfam" id="PF01740">
    <property type="entry name" value="STAS"/>
    <property type="match status" value="1"/>
</dbReference>
<dbReference type="CDD" id="cd07043">
    <property type="entry name" value="STAS_anti-anti-sigma_factors"/>
    <property type="match status" value="1"/>
</dbReference>
<keyword evidence="5" id="KW-1185">Reference proteome</keyword>
<protein>
    <recommendedName>
        <fullName evidence="2">Anti-sigma factor antagonist</fullName>
    </recommendedName>
</protein>
<accession>A0ABX8FKC1</accession>
<organism evidence="4 5">
    <name type="scientific">Streptomyces koelreuteriae</name>
    <dbReference type="NCBI Taxonomy" id="2838015"/>
    <lineage>
        <taxon>Bacteria</taxon>
        <taxon>Bacillati</taxon>
        <taxon>Actinomycetota</taxon>
        <taxon>Actinomycetes</taxon>
        <taxon>Kitasatosporales</taxon>
        <taxon>Streptomycetaceae</taxon>
        <taxon>Streptomyces</taxon>
    </lineage>
</organism>
<comment type="similarity">
    <text evidence="1 2">Belongs to the anti-sigma-factor antagonist family.</text>
</comment>
<evidence type="ECO:0000313" key="5">
    <source>
        <dbReference type="Proteomes" id="UP000679629"/>
    </source>
</evidence>
<feature type="domain" description="STAS" evidence="3">
    <location>
        <begin position="15"/>
        <end position="115"/>
    </location>
</feature>
<dbReference type="PANTHER" id="PTHR33495">
    <property type="entry name" value="ANTI-SIGMA FACTOR ANTAGONIST TM_1081-RELATED-RELATED"/>
    <property type="match status" value="1"/>
</dbReference>